<evidence type="ECO:0000313" key="5">
    <source>
        <dbReference type="EMBL" id="SEN67149.1"/>
    </source>
</evidence>
<dbReference type="InterPro" id="IPR000792">
    <property type="entry name" value="Tscrpt_reg_LuxR_C"/>
</dbReference>
<name>A0A1H8IFS7_9RHOB</name>
<dbReference type="STRING" id="933059.SAMN04488103_106207"/>
<dbReference type="Gene3D" id="1.10.10.10">
    <property type="entry name" value="Winged helix-like DNA-binding domain superfamily/Winged helix DNA-binding domain"/>
    <property type="match status" value="1"/>
</dbReference>
<evidence type="ECO:0000256" key="2">
    <source>
        <dbReference type="ARBA" id="ARBA00023125"/>
    </source>
</evidence>
<dbReference type="InterPro" id="IPR035965">
    <property type="entry name" value="PAS-like_dom_sf"/>
</dbReference>
<gene>
    <name evidence="5" type="ORF">SAMN04488103_106207</name>
</gene>
<protein>
    <submittedName>
        <fullName evidence="5">PAS domain S-box-containing protein</fullName>
    </submittedName>
</protein>
<dbReference type="NCBIfam" id="TIGR00229">
    <property type="entry name" value="sensory_box"/>
    <property type="match status" value="1"/>
</dbReference>
<dbReference type="PRINTS" id="PR00038">
    <property type="entry name" value="HTHLUXR"/>
</dbReference>
<dbReference type="SUPFAM" id="SSF46894">
    <property type="entry name" value="C-terminal effector domain of the bipartite response regulators"/>
    <property type="match status" value="1"/>
</dbReference>
<dbReference type="SMART" id="SM00421">
    <property type="entry name" value="HTH_LUXR"/>
    <property type="match status" value="1"/>
</dbReference>
<dbReference type="InterPro" id="IPR036388">
    <property type="entry name" value="WH-like_DNA-bd_sf"/>
</dbReference>
<sequence length="205" mass="23116">MILRMRIRIPQHRPPRYTARMTQPAPSLAERGFQSSPIAQLILAHRQIVQANDAAQRLFGYDAAAMVGQSARLLYSSQADFSLIGARAEKWLASHPGYEDQRFMQIADGTICWMRARGVTLTPQDPFALTIWAFERAEDRGERSVDLTAREQEIARHVVNGRTCKEIALELGISHRTVEVHRARLMKKLGARNTAELVSKIIVVS</sequence>
<dbReference type="GO" id="GO:0006355">
    <property type="term" value="P:regulation of DNA-templated transcription"/>
    <property type="evidence" value="ECO:0007669"/>
    <property type="project" value="InterPro"/>
</dbReference>
<evidence type="ECO:0000256" key="1">
    <source>
        <dbReference type="ARBA" id="ARBA00023015"/>
    </source>
</evidence>
<evidence type="ECO:0000313" key="6">
    <source>
        <dbReference type="Proteomes" id="UP000198761"/>
    </source>
</evidence>
<keyword evidence="1" id="KW-0805">Transcription regulation</keyword>
<dbReference type="InterPro" id="IPR000014">
    <property type="entry name" value="PAS"/>
</dbReference>
<keyword evidence="3" id="KW-0804">Transcription</keyword>
<dbReference type="PANTHER" id="PTHR44688">
    <property type="entry name" value="DNA-BINDING TRANSCRIPTIONAL ACTIVATOR DEVR_DOSR"/>
    <property type="match status" value="1"/>
</dbReference>
<dbReference type="EMBL" id="FOCE01000006">
    <property type="protein sequence ID" value="SEN67149.1"/>
    <property type="molecule type" value="Genomic_DNA"/>
</dbReference>
<dbReference type="PANTHER" id="PTHR44688:SF16">
    <property type="entry name" value="DNA-BINDING TRANSCRIPTIONAL ACTIVATOR DEVR_DOSR"/>
    <property type="match status" value="1"/>
</dbReference>
<dbReference type="AlphaFoldDB" id="A0A1H8IFS7"/>
<dbReference type="Proteomes" id="UP000198761">
    <property type="component" value="Unassembled WGS sequence"/>
</dbReference>
<dbReference type="PROSITE" id="PS50043">
    <property type="entry name" value="HTH_LUXR_2"/>
    <property type="match status" value="1"/>
</dbReference>
<dbReference type="Pfam" id="PF13426">
    <property type="entry name" value="PAS_9"/>
    <property type="match status" value="1"/>
</dbReference>
<feature type="domain" description="HTH luxR-type" evidence="4">
    <location>
        <begin position="140"/>
        <end position="205"/>
    </location>
</feature>
<dbReference type="Pfam" id="PF00196">
    <property type="entry name" value="GerE"/>
    <property type="match status" value="1"/>
</dbReference>
<dbReference type="CDD" id="cd00130">
    <property type="entry name" value="PAS"/>
    <property type="match status" value="1"/>
</dbReference>
<reference evidence="5 6" key="1">
    <citation type="submission" date="2016-10" db="EMBL/GenBank/DDBJ databases">
        <authorList>
            <person name="de Groot N.N."/>
        </authorList>
    </citation>
    <scope>NUCLEOTIDE SEQUENCE [LARGE SCALE GENOMIC DNA]</scope>
    <source>
        <strain evidence="5 6">DSM 3857</strain>
    </source>
</reference>
<keyword evidence="2" id="KW-0238">DNA-binding</keyword>
<dbReference type="InterPro" id="IPR016032">
    <property type="entry name" value="Sig_transdc_resp-reg_C-effctor"/>
</dbReference>
<proteinExistence type="predicted"/>
<dbReference type="SUPFAM" id="SSF55785">
    <property type="entry name" value="PYP-like sensor domain (PAS domain)"/>
    <property type="match status" value="1"/>
</dbReference>
<keyword evidence="6" id="KW-1185">Reference proteome</keyword>
<dbReference type="Gene3D" id="3.30.450.20">
    <property type="entry name" value="PAS domain"/>
    <property type="match status" value="1"/>
</dbReference>
<evidence type="ECO:0000259" key="4">
    <source>
        <dbReference type="PROSITE" id="PS50043"/>
    </source>
</evidence>
<dbReference type="GO" id="GO:0003677">
    <property type="term" value="F:DNA binding"/>
    <property type="evidence" value="ECO:0007669"/>
    <property type="project" value="UniProtKB-KW"/>
</dbReference>
<evidence type="ECO:0000256" key="3">
    <source>
        <dbReference type="ARBA" id="ARBA00023163"/>
    </source>
</evidence>
<dbReference type="CDD" id="cd06170">
    <property type="entry name" value="LuxR_C_like"/>
    <property type="match status" value="1"/>
</dbReference>
<accession>A0A1H8IFS7</accession>
<organism evidence="5 6">
    <name type="scientific">Gemmobacter aquatilis</name>
    <dbReference type="NCBI Taxonomy" id="933059"/>
    <lineage>
        <taxon>Bacteria</taxon>
        <taxon>Pseudomonadati</taxon>
        <taxon>Pseudomonadota</taxon>
        <taxon>Alphaproteobacteria</taxon>
        <taxon>Rhodobacterales</taxon>
        <taxon>Paracoccaceae</taxon>
        <taxon>Gemmobacter</taxon>
    </lineage>
</organism>